<dbReference type="SUPFAM" id="SSF56672">
    <property type="entry name" value="DNA/RNA polymerases"/>
    <property type="match status" value="1"/>
</dbReference>
<reference evidence="1" key="1">
    <citation type="submission" date="2018-05" db="EMBL/GenBank/DDBJ databases">
        <title>Draft genome of Mucuna pruriens seed.</title>
        <authorList>
            <person name="Nnadi N.E."/>
            <person name="Vos R."/>
            <person name="Hasami M.H."/>
            <person name="Devisetty U.K."/>
            <person name="Aguiy J.C."/>
        </authorList>
    </citation>
    <scope>NUCLEOTIDE SEQUENCE [LARGE SCALE GENOMIC DNA]</scope>
    <source>
        <strain evidence="1">JCA_2017</strain>
    </source>
</reference>
<comment type="caution">
    <text evidence="1">The sequence shown here is derived from an EMBL/GenBank/DDBJ whole genome shotgun (WGS) entry which is preliminary data.</text>
</comment>
<dbReference type="InterPro" id="IPR053134">
    <property type="entry name" value="RNA-dir_DNA_polymerase"/>
</dbReference>
<name>A0A371FNR3_MUCPR</name>
<organism evidence="1 2">
    <name type="scientific">Mucuna pruriens</name>
    <name type="common">Velvet bean</name>
    <name type="synonym">Dolichos pruriens</name>
    <dbReference type="NCBI Taxonomy" id="157652"/>
    <lineage>
        <taxon>Eukaryota</taxon>
        <taxon>Viridiplantae</taxon>
        <taxon>Streptophyta</taxon>
        <taxon>Embryophyta</taxon>
        <taxon>Tracheophyta</taxon>
        <taxon>Spermatophyta</taxon>
        <taxon>Magnoliopsida</taxon>
        <taxon>eudicotyledons</taxon>
        <taxon>Gunneridae</taxon>
        <taxon>Pentapetalae</taxon>
        <taxon>rosids</taxon>
        <taxon>fabids</taxon>
        <taxon>Fabales</taxon>
        <taxon>Fabaceae</taxon>
        <taxon>Papilionoideae</taxon>
        <taxon>50 kb inversion clade</taxon>
        <taxon>NPAAA clade</taxon>
        <taxon>indigoferoid/millettioid clade</taxon>
        <taxon>Phaseoleae</taxon>
        <taxon>Mucuna</taxon>
    </lineage>
</organism>
<dbReference type="Gene3D" id="3.10.10.10">
    <property type="entry name" value="HIV Type 1 Reverse Transcriptase, subunit A, domain 1"/>
    <property type="match status" value="1"/>
</dbReference>
<dbReference type="EMBL" id="QJKJ01008381">
    <property type="protein sequence ID" value="RDX79956.1"/>
    <property type="molecule type" value="Genomic_DNA"/>
</dbReference>
<evidence type="ECO:0000313" key="1">
    <source>
        <dbReference type="EMBL" id="RDX79956.1"/>
    </source>
</evidence>
<feature type="non-terminal residue" evidence="1">
    <location>
        <position position="1"/>
    </location>
</feature>
<keyword evidence="2" id="KW-1185">Reference proteome</keyword>
<dbReference type="AlphaFoldDB" id="A0A371FNR3"/>
<dbReference type="Proteomes" id="UP000257109">
    <property type="component" value="Unassembled WGS sequence"/>
</dbReference>
<dbReference type="OrthoDB" id="1928766at2759"/>
<protein>
    <submittedName>
        <fullName evidence="1">Uncharacterized protein</fullName>
    </submittedName>
</protein>
<accession>A0A371FNR3</accession>
<dbReference type="InterPro" id="IPR043502">
    <property type="entry name" value="DNA/RNA_pol_sf"/>
</dbReference>
<dbReference type="PANTHER" id="PTHR24559:SF444">
    <property type="entry name" value="REVERSE TRANSCRIPTASE DOMAIN-CONTAINING PROTEIN"/>
    <property type="match status" value="1"/>
</dbReference>
<sequence length="116" mass="13676">MLKLLKTYFIQEVQYSSWLANVILVKKMSGKLCIYEDYINLNKACSKDHFPSQNIDKLVDNFFKNWCHIQTYRVTKMLEGLIGGKVEVYVNNIIDKILGEKDHILNLEDIFTHPRH</sequence>
<evidence type="ECO:0000313" key="2">
    <source>
        <dbReference type="Proteomes" id="UP000257109"/>
    </source>
</evidence>
<proteinExistence type="predicted"/>
<dbReference type="PANTHER" id="PTHR24559">
    <property type="entry name" value="TRANSPOSON TY3-I GAG-POL POLYPROTEIN"/>
    <property type="match status" value="1"/>
</dbReference>
<gene>
    <name evidence="1" type="ORF">CR513_39558</name>
</gene>